<dbReference type="OMA" id="INIHIRC"/>
<dbReference type="VEuPathDB" id="VectorBase:ASTE009198"/>
<evidence type="ECO:0000313" key="2">
    <source>
        <dbReference type="Proteomes" id="UP000076408"/>
    </source>
</evidence>
<dbReference type="VEuPathDB" id="VectorBase:ASTEI20_037125"/>
<protein>
    <submittedName>
        <fullName evidence="1">Uncharacterized protein</fullName>
    </submittedName>
</protein>
<accession>A0A182YSW0</accession>
<name>A0A182YSW0_ANOST</name>
<reference evidence="2" key="1">
    <citation type="journal article" date="2014" name="Genome Biol.">
        <title>Genome analysis of a major urban malaria vector mosquito, Anopheles stephensi.</title>
        <authorList>
            <person name="Jiang X."/>
            <person name="Peery A."/>
            <person name="Hall A.B."/>
            <person name="Sharma A."/>
            <person name="Chen X.G."/>
            <person name="Waterhouse R.M."/>
            <person name="Komissarov A."/>
            <person name="Riehle M.M."/>
            <person name="Shouche Y."/>
            <person name="Sharakhova M.V."/>
            <person name="Lawson D."/>
            <person name="Pakpour N."/>
            <person name="Arensburger P."/>
            <person name="Davidson V.L."/>
            <person name="Eiglmeier K."/>
            <person name="Emrich S."/>
            <person name="George P."/>
            <person name="Kennedy R.C."/>
            <person name="Mane S.P."/>
            <person name="Maslen G."/>
            <person name="Oringanje C."/>
            <person name="Qi Y."/>
            <person name="Settlage R."/>
            <person name="Tojo M."/>
            <person name="Tubio J.M."/>
            <person name="Unger M.F."/>
            <person name="Wang B."/>
            <person name="Vernick K.D."/>
            <person name="Ribeiro J.M."/>
            <person name="James A.A."/>
            <person name="Michel K."/>
            <person name="Riehle M.A."/>
            <person name="Luckhart S."/>
            <person name="Sharakhov I.V."/>
            <person name="Tu Z."/>
        </authorList>
    </citation>
    <scope>NUCLEOTIDE SEQUENCE [LARGE SCALE GENOMIC DNA]</scope>
    <source>
        <strain evidence="2">Indian</strain>
    </source>
</reference>
<dbReference type="Proteomes" id="UP000076408">
    <property type="component" value="Unassembled WGS sequence"/>
</dbReference>
<evidence type="ECO:0000313" key="1">
    <source>
        <dbReference type="EnsemblMetazoa" id="ASTEI11546-PA"/>
    </source>
</evidence>
<proteinExistence type="predicted"/>
<dbReference type="AlphaFoldDB" id="A0A182YSW0"/>
<keyword evidence="2" id="KW-1185">Reference proteome</keyword>
<organism evidence="1 2">
    <name type="scientific">Anopheles stephensi</name>
    <name type="common">Indo-Pakistan malaria mosquito</name>
    <dbReference type="NCBI Taxonomy" id="30069"/>
    <lineage>
        <taxon>Eukaryota</taxon>
        <taxon>Metazoa</taxon>
        <taxon>Ecdysozoa</taxon>
        <taxon>Arthropoda</taxon>
        <taxon>Hexapoda</taxon>
        <taxon>Insecta</taxon>
        <taxon>Pterygota</taxon>
        <taxon>Neoptera</taxon>
        <taxon>Endopterygota</taxon>
        <taxon>Diptera</taxon>
        <taxon>Nematocera</taxon>
        <taxon>Culicoidea</taxon>
        <taxon>Culicidae</taxon>
        <taxon>Anophelinae</taxon>
        <taxon>Anopheles</taxon>
    </lineage>
</organism>
<dbReference type="PANTHER" id="PTHR33053">
    <property type="entry name" value="PROTEIN, PUTATIVE-RELATED"/>
    <property type="match status" value="1"/>
</dbReference>
<reference evidence="1" key="2">
    <citation type="submission" date="2020-05" db="UniProtKB">
        <authorList>
            <consortium name="EnsemblMetazoa"/>
        </authorList>
    </citation>
    <scope>IDENTIFICATION</scope>
    <source>
        <strain evidence="1">Indian</strain>
    </source>
</reference>
<sequence>MNIVDCLKYFALSTNQKHSAINVLLKILKSKTNYVLPRDARTLLSTNRNRPEISDLGNGLFWNRGVTKSLIENLRYATVTETLSLNIFIDGLPLHKSSNMQFWPIMINIQEMPHIAPITTALFCGRSKPTNAQQFMDPLVQELNVLMDEGLELNNRRVNVKIRAIIADSPARAFLKGK</sequence>
<dbReference type="VEuPathDB" id="VectorBase:ASTEI11546"/>
<dbReference type="EnsemblMetazoa" id="ASTEI11546-RA">
    <property type="protein sequence ID" value="ASTEI11546-PA"/>
    <property type="gene ID" value="ASTEI11546"/>
</dbReference>
<dbReference type="PANTHER" id="PTHR33053:SF25">
    <property type="entry name" value="TRANSPOSASE DOMAIN-CONTAINING PROTEIN"/>
    <property type="match status" value="1"/>
</dbReference>